<evidence type="ECO:0000259" key="4">
    <source>
        <dbReference type="Pfam" id="PF20696"/>
    </source>
</evidence>
<dbReference type="SUPFAM" id="SSF143968">
    <property type="entry name" value="UbiD C-terminal domain-like"/>
    <property type="match status" value="1"/>
</dbReference>
<dbReference type="InterPro" id="IPR002830">
    <property type="entry name" value="UbiD"/>
</dbReference>
<dbReference type="PATRIC" id="fig|1198449.6.peg.996"/>
<evidence type="ECO:0000259" key="2">
    <source>
        <dbReference type="Pfam" id="PF01977"/>
    </source>
</evidence>
<dbReference type="eggNOG" id="arCOG01671">
    <property type="taxonomic scope" value="Archaea"/>
</dbReference>
<feature type="domain" description="3-octaprenyl-4-hydroxybenzoate carboxy-lyase-like Rift-related" evidence="2">
    <location>
        <begin position="126"/>
        <end position="321"/>
    </location>
</feature>
<protein>
    <submittedName>
        <fullName evidence="5">3-octaprenyl-4-hydroxybenzoate carboxy-lyase</fullName>
        <ecNumber evidence="5">4.1.1.-</ecNumber>
    </submittedName>
</protein>
<accession>U3TEJ4</accession>
<dbReference type="NCBIfam" id="TIGR00148">
    <property type="entry name" value="UbiD family decarboxylase"/>
    <property type="match status" value="1"/>
</dbReference>
<name>U3TEJ4_9CREN</name>
<dbReference type="OrthoDB" id="8480at2157"/>
<dbReference type="EMBL" id="AP012489">
    <property type="protein sequence ID" value="BAN90455.1"/>
    <property type="molecule type" value="Genomic_DNA"/>
</dbReference>
<dbReference type="Proteomes" id="UP000016887">
    <property type="component" value="Chromosome"/>
</dbReference>
<dbReference type="RefSeq" id="WP_022541728.1">
    <property type="nucleotide sequence ID" value="NC_022521.1"/>
</dbReference>
<dbReference type="STRING" id="1198449.ACAM_0986"/>
<dbReference type="SUPFAM" id="SSF50475">
    <property type="entry name" value="FMN-binding split barrel"/>
    <property type="match status" value="1"/>
</dbReference>
<evidence type="ECO:0000313" key="6">
    <source>
        <dbReference type="Proteomes" id="UP000016887"/>
    </source>
</evidence>
<comment type="similarity">
    <text evidence="1">Belongs to the UbiD family.</text>
</comment>
<gene>
    <name evidence="5" type="primary">ubiD</name>
    <name evidence="5" type="ORF">ACAM_0986</name>
</gene>
<keyword evidence="5" id="KW-0456">Lyase</keyword>
<evidence type="ECO:0000256" key="1">
    <source>
        <dbReference type="ARBA" id="ARBA00010021"/>
    </source>
</evidence>
<dbReference type="GO" id="GO:0005737">
    <property type="term" value="C:cytoplasm"/>
    <property type="evidence" value="ECO:0007669"/>
    <property type="project" value="TreeGrafter"/>
</dbReference>
<evidence type="ECO:0000259" key="3">
    <source>
        <dbReference type="Pfam" id="PF20695"/>
    </source>
</evidence>
<dbReference type="EC" id="4.1.1.-" evidence="5"/>
<dbReference type="GeneID" id="17111263"/>
<dbReference type="Pfam" id="PF20695">
    <property type="entry name" value="UbiD_N"/>
    <property type="match status" value="1"/>
</dbReference>
<dbReference type="InterPro" id="IPR049383">
    <property type="entry name" value="UbiD-like_N"/>
</dbReference>
<dbReference type="GO" id="GO:0016831">
    <property type="term" value="F:carboxy-lyase activity"/>
    <property type="evidence" value="ECO:0007669"/>
    <property type="project" value="InterPro"/>
</dbReference>
<feature type="domain" description="3-octaprenyl-4-hydroxybenzoate carboxy-lyase-like N-terminal" evidence="3">
    <location>
        <begin position="11"/>
        <end position="89"/>
    </location>
</feature>
<reference evidence="5 6" key="1">
    <citation type="journal article" date="2013" name="Appl. Environ. Microbiol.">
        <title>Variation of the Virus-Related Elements within Syntenic Genomes of the Hyperthermophilic Archaeon Aeropyrum.</title>
        <authorList>
            <person name="Daifuku T."/>
            <person name="Yoshida T."/>
            <person name="Kitamura T."/>
            <person name="Kawaichi S."/>
            <person name="Inoue T."/>
            <person name="Nomura K."/>
            <person name="Yoshida Y."/>
            <person name="Kuno S."/>
            <person name="Sako Y."/>
        </authorList>
    </citation>
    <scope>NUCLEOTIDE SEQUENCE [LARGE SCALE GENOMIC DNA]</scope>
    <source>
        <strain evidence="5 6">SY1</strain>
    </source>
</reference>
<dbReference type="PANTHER" id="PTHR30108:SF17">
    <property type="entry name" value="FERULIC ACID DECARBOXYLASE 1"/>
    <property type="match status" value="1"/>
</dbReference>
<dbReference type="KEGG" id="acj:ACAM_0986"/>
<dbReference type="InterPro" id="IPR049381">
    <property type="entry name" value="UbiD-like_C"/>
</dbReference>
<dbReference type="Pfam" id="PF01977">
    <property type="entry name" value="UbiD"/>
    <property type="match status" value="1"/>
</dbReference>
<proteinExistence type="inferred from homology"/>
<dbReference type="PANTHER" id="PTHR30108">
    <property type="entry name" value="3-OCTAPRENYL-4-HYDROXYBENZOATE CARBOXY-LYASE-RELATED"/>
    <property type="match status" value="1"/>
</dbReference>
<dbReference type="InterPro" id="IPR048304">
    <property type="entry name" value="UbiD_Rift_dom"/>
</dbReference>
<keyword evidence="6" id="KW-1185">Reference proteome</keyword>
<organism evidence="5 6">
    <name type="scientific">Aeropyrum camini SY1 = JCM 12091</name>
    <dbReference type="NCBI Taxonomy" id="1198449"/>
    <lineage>
        <taxon>Archaea</taxon>
        <taxon>Thermoproteota</taxon>
        <taxon>Thermoprotei</taxon>
        <taxon>Desulfurococcales</taxon>
        <taxon>Desulfurococcaceae</taxon>
        <taxon>Aeropyrum</taxon>
    </lineage>
</organism>
<dbReference type="AlphaFoldDB" id="U3TEJ4"/>
<evidence type="ECO:0000313" key="5">
    <source>
        <dbReference type="EMBL" id="BAN90455.1"/>
    </source>
</evidence>
<dbReference type="Pfam" id="PF20696">
    <property type="entry name" value="UbiD_C"/>
    <property type="match status" value="1"/>
</dbReference>
<feature type="domain" description="3-octaprenyl-4-hydroxybenzoate carboxy-lyase-like C-terminal" evidence="4">
    <location>
        <begin position="327"/>
        <end position="450"/>
    </location>
</feature>
<sequence>MKPTADLRSYLEFLESKGMLRRVRAEVTPVLEIPEILRRIMYKGSGYAVLFERVKGHRGFRVAGNIFCSLEAVREALGVERLEDIGERLFEPLKGPPPLGIGGKLRSLGEVLSLGRYMPRAVGRAGFTANVLEGREASFHSIPAFKVWPKDGGRYLTYALVHVRDPVRGVMNMGVYRVMIAGEREGVVHWQIHKRGMQAQQDSVEKGENRIPAALVIGSDPGTLLTGAMPVPYPIDKHLFAGVVRGEGLPVYRLPNGIHVPANAEIVLEGYIDLEDLREEGPYGDHFGYYDKPSRLFPTFHLERVWHRDEPIYYGSVTGKPPLEDVVIGKFAERIFLPAIQTLLPEVVDIDLPPHGVFQGMAFVSIKKRYPGHGKKALLALMGLGQLSLTKIIVVVDHDIDVHDVNQVIWAVSSHVDPQRDVLVVPHSHTDELDPATPTPMYGSKLGIDATRKLPEEYGGREWPEEVAPDPETVRLVEARWGEYGLD</sequence>
<dbReference type="Gene3D" id="3.40.1670.10">
    <property type="entry name" value="UbiD C-terminal domain-like"/>
    <property type="match status" value="1"/>
</dbReference>